<keyword evidence="4" id="KW-0547">Nucleotide-binding</keyword>
<comment type="catalytic activity">
    <reaction evidence="7">
        <text>L-aspartate + L-glutamine + ATP + H2O = L-asparagine + L-glutamate + AMP + diphosphate + H(+)</text>
        <dbReference type="Rhea" id="RHEA:12228"/>
        <dbReference type="ChEBI" id="CHEBI:15377"/>
        <dbReference type="ChEBI" id="CHEBI:15378"/>
        <dbReference type="ChEBI" id="CHEBI:29985"/>
        <dbReference type="ChEBI" id="CHEBI:29991"/>
        <dbReference type="ChEBI" id="CHEBI:30616"/>
        <dbReference type="ChEBI" id="CHEBI:33019"/>
        <dbReference type="ChEBI" id="CHEBI:58048"/>
        <dbReference type="ChEBI" id="CHEBI:58359"/>
        <dbReference type="ChEBI" id="CHEBI:456215"/>
        <dbReference type="EC" id="6.3.5.4"/>
    </reaction>
</comment>
<dbReference type="RefSeq" id="WP_280731761.1">
    <property type="nucleotide sequence ID" value="NZ_CP120367.1"/>
</dbReference>
<dbReference type="SUPFAM" id="SSF52402">
    <property type="entry name" value="Adenine nucleotide alpha hydrolases-like"/>
    <property type="match status" value="1"/>
</dbReference>
<dbReference type="CDD" id="cd00712">
    <property type="entry name" value="AsnB"/>
    <property type="match status" value="1"/>
</dbReference>
<dbReference type="SUPFAM" id="SSF56235">
    <property type="entry name" value="N-terminal nucleophile aminohydrolases (Ntn hydrolases)"/>
    <property type="match status" value="1"/>
</dbReference>
<proteinExistence type="inferred from homology"/>
<sequence length="670" mass="74774">MCGIAGLINYTRRDRGESAATLRQMAGALAHRGPDDEGIWLDPDGRVGLCHRRLAIIDLSPTGAQPMHSASGRYSIVYNGEIYGFRELRDELEANGSRFLGHSDTEVLLEAFEAYGLEGALQRCNGMFAFALYDRVAKKILFARDRIGKKPLYIGISPNAVAFGSELKSIRTHPAFRSAEIDRDALTLYMRHGYVPTPYSIYRDIFKLPHGSWLSISLDQPPVSATAAIDAVKPYWSAFEAAERGYAQRVESADEALHLLDDTLKRAVSERIVSDVPVGVLLSSGIDSSLVTAVMQEVSPSRVKTYTVRFIEEQYNEADVASAIARHLNTDHTEITAEPDIALGMIADLPDVYDEPFADPSQLPTLLVSKLARRTVTVALSGDGGDEFFGGYNRYRQMTVFDRLAKRAPGFALQAAMHAPRWALEIAASGVRRVAHGSLQDEVTGNRLRRLAELLEIRDPDTRYLDFLSVWSHPTEIVPGGRELPTAMTSKRIPACLSAVDRMMYSDMIAYLPDDILVKVDRASMAVGLEMRAPLLDYRFIEQAWRAPRALCFGKTALRHLLSRRLPEEFMSLPKRGFGAPIAAWLRGPLRPWAEDMLSPSRLRRDGIFRVEPIVERWKAHLAGHRDCAPQLWTVLMFNAWHDRWGGAINQRGNATVVEPRLHDQVARLG</sequence>
<reference evidence="9 10" key="1">
    <citation type="submission" date="2023-03" db="EMBL/GenBank/DDBJ databases">
        <authorList>
            <person name="Kaur S."/>
            <person name="Espinosa-Saiz D."/>
            <person name="Velazquez E."/>
            <person name="Menendez E."/>
            <person name="diCenzo G.C."/>
        </authorList>
    </citation>
    <scope>NUCLEOTIDE SEQUENCE [LARGE SCALE GENOMIC DNA]</scope>
    <source>
        <strain evidence="9 10">LMG 27395</strain>
    </source>
</reference>
<evidence type="ECO:0000313" key="10">
    <source>
        <dbReference type="Proteomes" id="UP001235547"/>
    </source>
</evidence>
<dbReference type="InterPro" id="IPR017932">
    <property type="entry name" value="GATase_2_dom"/>
</dbReference>
<dbReference type="GO" id="GO:0004066">
    <property type="term" value="F:asparagine synthase (glutamine-hydrolyzing) activity"/>
    <property type="evidence" value="ECO:0007669"/>
    <property type="project" value="UniProtKB-EC"/>
</dbReference>
<dbReference type="InterPro" id="IPR001962">
    <property type="entry name" value="Asn_synthase"/>
</dbReference>
<gene>
    <name evidence="9" type="primary">asnB</name>
    <name evidence="9" type="ORF">PYH38_000366</name>
</gene>
<evidence type="ECO:0000256" key="2">
    <source>
        <dbReference type="ARBA" id="ARBA00005752"/>
    </source>
</evidence>
<keyword evidence="9" id="KW-0436">Ligase</keyword>
<evidence type="ECO:0000256" key="4">
    <source>
        <dbReference type="ARBA" id="ARBA00022741"/>
    </source>
</evidence>
<feature type="domain" description="Glutamine amidotransferase type-2" evidence="8">
    <location>
        <begin position="2"/>
        <end position="219"/>
    </location>
</feature>
<evidence type="ECO:0000256" key="6">
    <source>
        <dbReference type="ARBA" id="ARBA00022962"/>
    </source>
</evidence>
<dbReference type="Pfam" id="PF13522">
    <property type="entry name" value="GATase_6"/>
    <property type="match status" value="1"/>
</dbReference>
<comment type="pathway">
    <text evidence="1">Amino-acid biosynthesis; L-asparagine biosynthesis; L-asparagine from L-aspartate (L-Gln route): step 1/1.</text>
</comment>
<evidence type="ECO:0000259" key="8">
    <source>
        <dbReference type="PROSITE" id="PS51278"/>
    </source>
</evidence>
<dbReference type="EC" id="6.3.5.4" evidence="3"/>
<dbReference type="NCBIfam" id="TIGR01536">
    <property type="entry name" value="asn_synth_AEB"/>
    <property type="match status" value="1"/>
</dbReference>
<dbReference type="PIRSF" id="PIRSF001589">
    <property type="entry name" value="Asn_synthetase_glu-h"/>
    <property type="match status" value="1"/>
</dbReference>
<dbReference type="InterPro" id="IPR051786">
    <property type="entry name" value="ASN_synthetase/amidase"/>
</dbReference>
<evidence type="ECO:0000256" key="3">
    <source>
        <dbReference type="ARBA" id="ARBA00012737"/>
    </source>
</evidence>
<dbReference type="EMBL" id="CP120370">
    <property type="protein sequence ID" value="WEX81029.1"/>
    <property type="molecule type" value="Genomic_DNA"/>
</dbReference>
<dbReference type="PANTHER" id="PTHR43284:SF1">
    <property type="entry name" value="ASPARAGINE SYNTHETASE"/>
    <property type="match status" value="1"/>
</dbReference>
<dbReference type="PROSITE" id="PS51278">
    <property type="entry name" value="GATASE_TYPE_2"/>
    <property type="match status" value="1"/>
</dbReference>
<dbReference type="InterPro" id="IPR029055">
    <property type="entry name" value="Ntn_hydrolases_N"/>
</dbReference>
<dbReference type="Gene3D" id="3.40.50.620">
    <property type="entry name" value="HUPs"/>
    <property type="match status" value="1"/>
</dbReference>
<organism evidence="9 10">
    <name type="scientific">Sinorhizobium numidicum</name>
    <dbReference type="NCBI Taxonomy" id="680248"/>
    <lineage>
        <taxon>Bacteria</taxon>
        <taxon>Pseudomonadati</taxon>
        <taxon>Pseudomonadota</taxon>
        <taxon>Alphaproteobacteria</taxon>
        <taxon>Hyphomicrobiales</taxon>
        <taxon>Rhizobiaceae</taxon>
        <taxon>Sinorhizobium/Ensifer group</taxon>
        <taxon>Sinorhizobium</taxon>
    </lineage>
</organism>
<keyword evidence="10" id="KW-1185">Reference proteome</keyword>
<dbReference type="Pfam" id="PF00733">
    <property type="entry name" value="Asn_synthase"/>
    <property type="match status" value="1"/>
</dbReference>
<keyword evidence="6" id="KW-0315">Glutamine amidotransferase</keyword>
<evidence type="ECO:0000256" key="1">
    <source>
        <dbReference type="ARBA" id="ARBA00005187"/>
    </source>
</evidence>
<dbReference type="Proteomes" id="UP001235547">
    <property type="component" value="Chromosome 2"/>
</dbReference>
<dbReference type="InterPro" id="IPR014729">
    <property type="entry name" value="Rossmann-like_a/b/a_fold"/>
</dbReference>
<dbReference type="InterPro" id="IPR033738">
    <property type="entry name" value="AsnB_N"/>
</dbReference>
<protein>
    <recommendedName>
        <fullName evidence="3">asparagine synthase (glutamine-hydrolyzing)</fullName>
        <ecNumber evidence="3">6.3.5.4</ecNumber>
    </recommendedName>
</protein>
<dbReference type="Gene3D" id="3.60.20.10">
    <property type="entry name" value="Glutamine Phosphoribosylpyrophosphate, subunit 1, domain 1"/>
    <property type="match status" value="1"/>
</dbReference>
<dbReference type="CDD" id="cd01991">
    <property type="entry name" value="Asn_synthase_B_C"/>
    <property type="match status" value="1"/>
</dbReference>
<evidence type="ECO:0000313" key="9">
    <source>
        <dbReference type="EMBL" id="WEX81029.1"/>
    </source>
</evidence>
<name>A0ABY8CQU2_9HYPH</name>
<evidence type="ECO:0000256" key="5">
    <source>
        <dbReference type="ARBA" id="ARBA00022840"/>
    </source>
</evidence>
<dbReference type="PANTHER" id="PTHR43284">
    <property type="entry name" value="ASPARAGINE SYNTHETASE (GLUTAMINE-HYDROLYZING)"/>
    <property type="match status" value="1"/>
</dbReference>
<keyword evidence="5" id="KW-0067">ATP-binding</keyword>
<comment type="similarity">
    <text evidence="2">Belongs to the asparagine synthetase family.</text>
</comment>
<evidence type="ECO:0000256" key="7">
    <source>
        <dbReference type="ARBA" id="ARBA00048741"/>
    </source>
</evidence>
<dbReference type="InterPro" id="IPR006426">
    <property type="entry name" value="Asn_synth_AEB"/>
</dbReference>
<accession>A0ABY8CQU2</accession>